<dbReference type="Pfam" id="PF03799">
    <property type="entry name" value="FtsQ_DivIB_C"/>
    <property type="match status" value="1"/>
</dbReference>
<feature type="domain" description="POTRA" evidence="8">
    <location>
        <begin position="53"/>
        <end position="126"/>
    </location>
</feature>
<dbReference type="InterPro" id="IPR005548">
    <property type="entry name" value="Cell_div_FtsQ/DivIB_C"/>
</dbReference>
<proteinExistence type="predicted"/>
<keyword evidence="4" id="KW-0812">Transmembrane</keyword>
<accession>A0A6J4KYA4</accession>
<keyword evidence="7" id="KW-0131">Cell cycle</keyword>
<dbReference type="PANTHER" id="PTHR37820:SF1">
    <property type="entry name" value="CELL DIVISION PROTEIN FTSQ"/>
    <property type="match status" value="1"/>
</dbReference>
<keyword evidence="2" id="KW-1003">Cell membrane</keyword>
<evidence type="ECO:0000256" key="4">
    <source>
        <dbReference type="ARBA" id="ARBA00022692"/>
    </source>
</evidence>
<evidence type="ECO:0000259" key="8">
    <source>
        <dbReference type="PROSITE" id="PS51779"/>
    </source>
</evidence>
<evidence type="ECO:0000256" key="3">
    <source>
        <dbReference type="ARBA" id="ARBA00022618"/>
    </source>
</evidence>
<dbReference type="InterPro" id="IPR034746">
    <property type="entry name" value="POTRA"/>
</dbReference>
<keyword evidence="3 9" id="KW-0132">Cell division</keyword>
<dbReference type="GO" id="GO:0005886">
    <property type="term" value="C:plasma membrane"/>
    <property type="evidence" value="ECO:0007669"/>
    <property type="project" value="TreeGrafter"/>
</dbReference>
<evidence type="ECO:0000256" key="6">
    <source>
        <dbReference type="ARBA" id="ARBA00023136"/>
    </source>
</evidence>
<evidence type="ECO:0000256" key="5">
    <source>
        <dbReference type="ARBA" id="ARBA00022989"/>
    </source>
</evidence>
<evidence type="ECO:0000313" key="9">
    <source>
        <dbReference type="EMBL" id="CAA9317837.1"/>
    </source>
</evidence>
<reference evidence="9" key="1">
    <citation type="submission" date="2020-02" db="EMBL/GenBank/DDBJ databases">
        <authorList>
            <person name="Meier V. D."/>
        </authorList>
    </citation>
    <scope>NUCLEOTIDE SEQUENCE</scope>
    <source>
        <strain evidence="9">AVDCRST_MAG29</strain>
    </source>
</reference>
<gene>
    <name evidence="9" type="ORF">AVDCRST_MAG29-228</name>
</gene>
<keyword evidence="6" id="KW-0472">Membrane</keyword>
<evidence type="ECO:0000256" key="1">
    <source>
        <dbReference type="ARBA" id="ARBA00004370"/>
    </source>
</evidence>
<evidence type="ECO:0000256" key="2">
    <source>
        <dbReference type="ARBA" id="ARBA00022475"/>
    </source>
</evidence>
<organism evidence="9">
    <name type="scientific">uncultured Nocardioidaceae bacterium</name>
    <dbReference type="NCBI Taxonomy" id="253824"/>
    <lineage>
        <taxon>Bacteria</taxon>
        <taxon>Bacillati</taxon>
        <taxon>Actinomycetota</taxon>
        <taxon>Actinomycetes</taxon>
        <taxon>Propionibacteriales</taxon>
        <taxon>Nocardioidaceae</taxon>
        <taxon>environmental samples</taxon>
    </lineage>
</organism>
<sequence>MRRAGARPARPHERFLRRRRAVRSQRWRWPLLGLALLALVAAAGWAVFVSPLLAVRQVDVTGAATSEVARLSVEKVRAQVDVPADTPLARVDLEGIVGAVEELPSVASATAARDWPSSVTVTVVERRPVAAIEAHGAWRALDAGGVIFGAYRRLPGGLPQVSASQAEPAERDAALAEAAAVVTALEPAIAARVSSVEASSRDDVVLRLASGEQVRWGSAEDSAVKARVLTVLLRVPAAAYDVSVPELPTTSQTALEPASSTSSR</sequence>
<dbReference type="InterPro" id="IPR050487">
    <property type="entry name" value="FtsQ_DivIB"/>
</dbReference>
<dbReference type="Pfam" id="PF08478">
    <property type="entry name" value="POTRA_1"/>
    <property type="match status" value="1"/>
</dbReference>
<dbReference type="AlphaFoldDB" id="A0A6J4KYA4"/>
<dbReference type="GO" id="GO:0051301">
    <property type="term" value="P:cell division"/>
    <property type="evidence" value="ECO:0007669"/>
    <property type="project" value="UniProtKB-KW"/>
</dbReference>
<dbReference type="Gene3D" id="3.10.20.310">
    <property type="entry name" value="membrane protein fhac"/>
    <property type="match status" value="1"/>
</dbReference>
<keyword evidence="5" id="KW-1133">Transmembrane helix</keyword>
<dbReference type="EMBL" id="CADCUG010000022">
    <property type="protein sequence ID" value="CAA9317837.1"/>
    <property type="molecule type" value="Genomic_DNA"/>
</dbReference>
<dbReference type="PROSITE" id="PS51779">
    <property type="entry name" value="POTRA"/>
    <property type="match status" value="1"/>
</dbReference>
<comment type="subcellular location">
    <subcellularLocation>
        <location evidence="1">Membrane</location>
    </subcellularLocation>
</comment>
<dbReference type="PANTHER" id="PTHR37820">
    <property type="entry name" value="CELL DIVISION PROTEIN DIVIB"/>
    <property type="match status" value="1"/>
</dbReference>
<protein>
    <submittedName>
        <fullName evidence="9">Cell division protein FtsQ</fullName>
    </submittedName>
</protein>
<name>A0A6J4KYA4_9ACTN</name>
<dbReference type="InterPro" id="IPR013685">
    <property type="entry name" value="POTRA_FtsQ_type"/>
</dbReference>
<evidence type="ECO:0000256" key="7">
    <source>
        <dbReference type="ARBA" id="ARBA00023306"/>
    </source>
</evidence>